<evidence type="ECO:0000313" key="1">
    <source>
        <dbReference type="EMBL" id="AYC36345.1"/>
    </source>
</evidence>
<gene>
    <name evidence="1" type="ORF">DWG14_00554</name>
</gene>
<dbReference type="KEGG" id="sge:DWG14_00554"/>
<dbReference type="AlphaFoldDB" id="A0AAI8KUQ6"/>
<reference evidence="1 2" key="1">
    <citation type="submission" date="2018-09" db="EMBL/GenBank/DDBJ databases">
        <title>Production of Trimethoprim by Streptomyces sp. 3E-1.</title>
        <authorList>
            <person name="Kang H.J."/>
            <person name="Kim S.B."/>
        </authorList>
    </citation>
    <scope>NUCLEOTIDE SEQUENCE [LARGE SCALE GENOMIC DNA]</scope>
    <source>
        <strain evidence="1 2">3E-1</strain>
    </source>
</reference>
<proteinExistence type="predicted"/>
<evidence type="ECO:0000313" key="2">
    <source>
        <dbReference type="Proteomes" id="UP000265765"/>
    </source>
</evidence>
<dbReference type="EMBL" id="CP032427">
    <property type="protein sequence ID" value="AYC36345.1"/>
    <property type="molecule type" value="Genomic_DNA"/>
</dbReference>
<dbReference type="Proteomes" id="UP000265765">
    <property type="component" value="Chromosome"/>
</dbReference>
<accession>A0AAI8KUQ6</accession>
<protein>
    <submittedName>
        <fullName evidence="1">Uncharacterized protein</fullName>
    </submittedName>
</protein>
<organism evidence="1 2">
    <name type="scientific">Streptomyces griseorubiginosus</name>
    <dbReference type="NCBI Taxonomy" id="67304"/>
    <lineage>
        <taxon>Bacteria</taxon>
        <taxon>Bacillati</taxon>
        <taxon>Actinomycetota</taxon>
        <taxon>Actinomycetes</taxon>
        <taxon>Kitasatosporales</taxon>
        <taxon>Streptomycetaceae</taxon>
        <taxon>Streptomyces</taxon>
    </lineage>
</organism>
<name>A0AAI8KUQ6_9ACTN</name>
<sequence length="68" mass="7584">MQIQSHFNQTCCLLARTLHTNGVIERSVGRTVPVIVHELEYYEAIARQTETANPPGVADEFTAWVRGG</sequence>